<comment type="caution">
    <text evidence="2">The sequence shown here is derived from an EMBL/GenBank/DDBJ whole genome shotgun (WGS) entry which is preliminary data.</text>
</comment>
<keyword evidence="2" id="KW-0695">RNA-directed DNA polymerase</keyword>
<organism evidence="2 3">
    <name type="scientific">Tanacetum coccineum</name>
    <dbReference type="NCBI Taxonomy" id="301880"/>
    <lineage>
        <taxon>Eukaryota</taxon>
        <taxon>Viridiplantae</taxon>
        <taxon>Streptophyta</taxon>
        <taxon>Embryophyta</taxon>
        <taxon>Tracheophyta</taxon>
        <taxon>Spermatophyta</taxon>
        <taxon>Magnoliopsida</taxon>
        <taxon>eudicotyledons</taxon>
        <taxon>Gunneridae</taxon>
        <taxon>Pentapetalae</taxon>
        <taxon>asterids</taxon>
        <taxon>campanulids</taxon>
        <taxon>Asterales</taxon>
        <taxon>Asteraceae</taxon>
        <taxon>Asteroideae</taxon>
        <taxon>Anthemideae</taxon>
        <taxon>Anthemidinae</taxon>
        <taxon>Tanacetum</taxon>
    </lineage>
</organism>
<sequence length="233" mass="27726">MNNVRCIIGNGNDTSIWFDNWSSIGHLFQIISHRDLYDARLKDDMTLDVEIAEKIVWRDRNRKDFKFSINIAYLDMSIQYPVVPWISLEDGRDYVVNRCSLCCQESEDINHLLFQCPFSRELWIKVRRIANIEYNTFDLMNIIQFLINARNGNNIRSVIRLTAFSASIYNIWKERNRRIFRDVKRSCDEVFNNIVDKVKQRMLGLTVKDSSVVRDIEKKWAITCKRINHKKSH</sequence>
<dbReference type="InterPro" id="IPR026960">
    <property type="entry name" value="RVT-Znf"/>
</dbReference>
<reference evidence="2" key="2">
    <citation type="submission" date="2022-01" db="EMBL/GenBank/DDBJ databases">
        <authorList>
            <person name="Yamashiro T."/>
            <person name="Shiraishi A."/>
            <person name="Satake H."/>
            <person name="Nakayama K."/>
        </authorList>
    </citation>
    <scope>NUCLEOTIDE SEQUENCE</scope>
</reference>
<evidence type="ECO:0000313" key="2">
    <source>
        <dbReference type="EMBL" id="GJT08335.1"/>
    </source>
</evidence>
<reference evidence="2" key="1">
    <citation type="journal article" date="2022" name="Int. J. Mol. Sci.">
        <title>Draft Genome of Tanacetum Coccineum: Genomic Comparison of Closely Related Tanacetum-Family Plants.</title>
        <authorList>
            <person name="Yamashiro T."/>
            <person name="Shiraishi A."/>
            <person name="Nakayama K."/>
            <person name="Satake H."/>
        </authorList>
    </citation>
    <scope>NUCLEOTIDE SEQUENCE</scope>
</reference>
<evidence type="ECO:0000259" key="1">
    <source>
        <dbReference type="Pfam" id="PF13966"/>
    </source>
</evidence>
<dbReference type="PANTHER" id="PTHR33116:SF84">
    <property type="entry name" value="RNA-DIRECTED DNA POLYMERASE"/>
    <property type="match status" value="1"/>
</dbReference>
<dbReference type="EMBL" id="BQNB010012821">
    <property type="protein sequence ID" value="GJT08335.1"/>
    <property type="molecule type" value="Genomic_DNA"/>
</dbReference>
<keyword evidence="2" id="KW-0548">Nucleotidyltransferase</keyword>
<proteinExistence type="predicted"/>
<dbReference type="PANTHER" id="PTHR33116">
    <property type="entry name" value="REVERSE TRANSCRIPTASE ZINC-BINDING DOMAIN-CONTAINING PROTEIN-RELATED-RELATED"/>
    <property type="match status" value="1"/>
</dbReference>
<dbReference type="Pfam" id="PF13966">
    <property type="entry name" value="zf-RVT"/>
    <property type="match status" value="1"/>
</dbReference>
<keyword evidence="3" id="KW-1185">Reference proteome</keyword>
<evidence type="ECO:0000313" key="3">
    <source>
        <dbReference type="Proteomes" id="UP001151760"/>
    </source>
</evidence>
<feature type="domain" description="Reverse transcriptase zinc-binding" evidence="1">
    <location>
        <begin position="95"/>
        <end position="123"/>
    </location>
</feature>
<gene>
    <name evidence="2" type="ORF">Tco_0842797</name>
</gene>
<dbReference type="GO" id="GO:0003964">
    <property type="term" value="F:RNA-directed DNA polymerase activity"/>
    <property type="evidence" value="ECO:0007669"/>
    <property type="project" value="UniProtKB-KW"/>
</dbReference>
<dbReference type="Proteomes" id="UP001151760">
    <property type="component" value="Unassembled WGS sequence"/>
</dbReference>
<accession>A0ABQ5B0S0</accession>
<keyword evidence="2" id="KW-0808">Transferase</keyword>
<protein>
    <submittedName>
        <fullName evidence="2">Reverse transcriptase zinc-binding domain-containing protein</fullName>
    </submittedName>
</protein>
<name>A0ABQ5B0S0_9ASTR</name>